<evidence type="ECO:0000259" key="2">
    <source>
        <dbReference type="Pfam" id="PF00496"/>
    </source>
</evidence>
<evidence type="ECO:0000313" key="3">
    <source>
        <dbReference type="EMBL" id="AZA11139.1"/>
    </source>
</evidence>
<dbReference type="EMBL" id="CP033897">
    <property type="protein sequence ID" value="AZA11139.1"/>
    <property type="molecule type" value="Genomic_DNA"/>
</dbReference>
<organism evidence="3 4">
    <name type="scientific">Corynebacterium gerontici</name>
    <dbReference type="NCBI Taxonomy" id="2079234"/>
    <lineage>
        <taxon>Bacteria</taxon>
        <taxon>Bacillati</taxon>
        <taxon>Actinomycetota</taxon>
        <taxon>Actinomycetes</taxon>
        <taxon>Mycobacteriales</taxon>
        <taxon>Corynebacteriaceae</taxon>
        <taxon>Corynebacterium</taxon>
    </lineage>
</organism>
<evidence type="ECO:0000313" key="4">
    <source>
        <dbReference type="Proteomes" id="UP000271587"/>
    </source>
</evidence>
<name>A0A3G6IZC1_9CORY</name>
<keyword evidence="4" id="KW-1185">Reference proteome</keyword>
<dbReference type="OrthoDB" id="9046151at2"/>
<gene>
    <name evidence="3" type="primary">dppE</name>
    <name evidence="3" type="ORF">CGERO_04110</name>
</gene>
<dbReference type="Gene3D" id="3.10.105.10">
    <property type="entry name" value="Dipeptide-binding Protein, Domain 3"/>
    <property type="match status" value="1"/>
</dbReference>
<dbReference type="PANTHER" id="PTHR30290">
    <property type="entry name" value="PERIPLASMIC BINDING COMPONENT OF ABC TRANSPORTER"/>
    <property type="match status" value="1"/>
</dbReference>
<dbReference type="GO" id="GO:0043190">
    <property type="term" value="C:ATP-binding cassette (ABC) transporter complex"/>
    <property type="evidence" value="ECO:0007669"/>
    <property type="project" value="InterPro"/>
</dbReference>
<reference evidence="3 4" key="1">
    <citation type="submission" date="2018-11" db="EMBL/GenBank/DDBJ databases">
        <authorList>
            <person name="Kleinhagauer T."/>
            <person name="Glaeser S.P."/>
            <person name="Spergser J."/>
            <person name="Ruckert C."/>
            <person name="Kaempfer P."/>
            <person name="Busse H.-J."/>
        </authorList>
    </citation>
    <scope>NUCLEOTIDE SEQUENCE [LARGE SCALE GENOMIC DNA]</scope>
    <source>
        <strain evidence="3 4">W8</strain>
    </source>
</reference>
<dbReference type="Pfam" id="PF00496">
    <property type="entry name" value="SBP_bac_5"/>
    <property type="match status" value="1"/>
</dbReference>
<dbReference type="PANTHER" id="PTHR30290:SF83">
    <property type="entry name" value="ABC TRANSPORTER SUBSTRATE-BINDING PROTEIN"/>
    <property type="match status" value="1"/>
</dbReference>
<feature type="domain" description="Solute-binding protein family 5" evidence="2">
    <location>
        <begin position="79"/>
        <end position="446"/>
    </location>
</feature>
<protein>
    <submittedName>
        <fullName evidence="3">Dipeptide-binding protein DppE</fullName>
    </submittedName>
</protein>
<dbReference type="KEGG" id="cgk:CGERO_04110"/>
<dbReference type="PIRSF" id="PIRSF002741">
    <property type="entry name" value="MppA"/>
    <property type="match status" value="1"/>
</dbReference>
<dbReference type="InterPro" id="IPR030678">
    <property type="entry name" value="Peptide/Ni-bd"/>
</dbReference>
<sequence precursor="true">MKLKKAVALATGAAVAMTMAACSSDGSGDGANYVSAWGSEPQNPLIPANTNETGGGRIVDLIYSGLVYYDADGQAHNDQAESIDLEGDKTYKIKLKEGLEFSDGTPITAQDYVDTWNAAVANSMMNAFFFEPVKGYSEGAKEMEGLKVVDDRTFTVELTQPESDFPSRLGYTAYFVMPSKSLENLDEAGENPIGSGPYKLENWSHQESATVVPNDKYQGERKAQNDGVKFVFYSSQDAAYADLLAGNLDVLDAVPDSAFSTFRDELGDRAVNQPAAVFQSFTIPQKLEHFSGEEGQLRREAISLAIDREEITKTIFQDTRTPAKDFTSPVIEGFSEDLKNADVLRFDPSKAKELWAKADAISKYDGEFTISYNADGGHQAWVDAVANQLRNNLGLNASGNPYPDFKSLRDEVTKRTIKGAFRSGWQADYPSIGNFLTPLYATNASSNDGDYSNPEFDAKLKKAAEQKSVEDGIKEYQSAEEILFRDLPAIPLWYSNITGGSSDQVDNVTFGWNSLPRYSEVTKK</sequence>
<dbReference type="CDD" id="cd00995">
    <property type="entry name" value="PBP2_NikA_DppA_OppA_like"/>
    <property type="match status" value="1"/>
</dbReference>
<dbReference type="AlphaFoldDB" id="A0A3G6IZC1"/>
<dbReference type="GO" id="GO:0015833">
    <property type="term" value="P:peptide transport"/>
    <property type="evidence" value="ECO:0007669"/>
    <property type="project" value="TreeGrafter"/>
</dbReference>
<feature type="chain" id="PRO_5039246567" evidence="1">
    <location>
        <begin position="21"/>
        <end position="524"/>
    </location>
</feature>
<accession>A0A3G6IZC1</accession>
<feature type="signal peptide" evidence="1">
    <location>
        <begin position="1"/>
        <end position="20"/>
    </location>
</feature>
<dbReference type="GO" id="GO:0042597">
    <property type="term" value="C:periplasmic space"/>
    <property type="evidence" value="ECO:0007669"/>
    <property type="project" value="UniProtKB-ARBA"/>
</dbReference>
<dbReference type="InterPro" id="IPR000914">
    <property type="entry name" value="SBP_5_dom"/>
</dbReference>
<dbReference type="Proteomes" id="UP000271587">
    <property type="component" value="Chromosome"/>
</dbReference>
<dbReference type="SUPFAM" id="SSF53850">
    <property type="entry name" value="Periplasmic binding protein-like II"/>
    <property type="match status" value="1"/>
</dbReference>
<dbReference type="InterPro" id="IPR039424">
    <property type="entry name" value="SBP_5"/>
</dbReference>
<dbReference type="PROSITE" id="PS51257">
    <property type="entry name" value="PROKAR_LIPOPROTEIN"/>
    <property type="match status" value="1"/>
</dbReference>
<dbReference type="GO" id="GO:1904680">
    <property type="term" value="F:peptide transmembrane transporter activity"/>
    <property type="evidence" value="ECO:0007669"/>
    <property type="project" value="TreeGrafter"/>
</dbReference>
<evidence type="ECO:0000256" key="1">
    <source>
        <dbReference type="SAM" id="SignalP"/>
    </source>
</evidence>
<dbReference type="Gene3D" id="3.90.76.10">
    <property type="entry name" value="Dipeptide-binding Protein, Domain 1"/>
    <property type="match status" value="1"/>
</dbReference>
<dbReference type="RefSeq" id="WP_123933595.1">
    <property type="nucleotide sequence ID" value="NZ_CP033897.1"/>
</dbReference>
<proteinExistence type="predicted"/>
<dbReference type="Gene3D" id="3.40.190.10">
    <property type="entry name" value="Periplasmic binding protein-like II"/>
    <property type="match status" value="1"/>
</dbReference>
<keyword evidence="1" id="KW-0732">Signal</keyword>